<evidence type="ECO:0000256" key="1">
    <source>
        <dbReference type="SAM" id="MobiDB-lite"/>
    </source>
</evidence>
<feature type="region of interest" description="Disordered" evidence="1">
    <location>
        <begin position="48"/>
        <end position="67"/>
    </location>
</feature>
<evidence type="ECO:0000313" key="4">
    <source>
        <dbReference type="Proteomes" id="UP000594034"/>
    </source>
</evidence>
<keyword evidence="4" id="KW-1185">Reference proteome</keyword>
<gene>
    <name evidence="3" type="ORF">FE240_12265</name>
</gene>
<organism evidence="3 4">
    <name type="scientific">Aeromonas simiae</name>
    <dbReference type="NCBI Taxonomy" id="218936"/>
    <lineage>
        <taxon>Bacteria</taxon>
        <taxon>Pseudomonadati</taxon>
        <taxon>Pseudomonadota</taxon>
        <taxon>Gammaproteobacteria</taxon>
        <taxon>Aeromonadales</taxon>
        <taxon>Aeromonadaceae</taxon>
        <taxon>Aeromonas</taxon>
    </lineage>
</organism>
<dbReference type="EMBL" id="CP040449">
    <property type="protein sequence ID" value="QFI55389.1"/>
    <property type="molecule type" value="Genomic_DNA"/>
</dbReference>
<feature type="domain" description="KfrA N-terminal DNA-binding" evidence="2">
    <location>
        <begin position="4"/>
        <end position="76"/>
    </location>
</feature>
<accession>A0A5J6WW42</accession>
<name>A0A5J6WW42_9GAMM</name>
<reference evidence="3 4" key="1">
    <citation type="submission" date="2019-05" db="EMBL/GenBank/DDBJ databases">
        <title>OXA-830, a novel chromosomally encoded expanded-spectrum class D beta-lactamase in Aeromonas simiae.</title>
        <authorList>
            <person name="Zhou W."/>
            <person name="Chen Q."/>
        </authorList>
    </citation>
    <scope>NUCLEOTIDE SEQUENCE [LARGE SCALE GENOMIC DNA]</scope>
    <source>
        <strain evidence="3 4">A6</strain>
    </source>
</reference>
<evidence type="ECO:0000313" key="3">
    <source>
        <dbReference type="EMBL" id="QFI55389.1"/>
    </source>
</evidence>
<protein>
    <recommendedName>
        <fullName evidence="2">KfrA N-terminal DNA-binding domain-containing protein</fullName>
    </recommendedName>
</protein>
<sequence length="89" mass="9722">MSHRDEILRIANELAERGTTPTTAMVKARLGQSVPMAELLSVLAHWKQGHTEQSGAPEALPASPADPIEARLERIEAKLDTLISLLQSR</sequence>
<proteinExistence type="predicted"/>
<dbReference type="AlphaFoldDB" id="A0A5J6WW42"/>
<dbReference type="InterPro" id="IPR021104">
    <property type="entry name" value="KfrA_DNA-bd_N"/>
</dbReference>
<dbReference type="RefSeq" id="WP_193001284.1">
    <property type="nucleotide sequence ID" value="NZ_CP040449.1"/>
</dbReference>
<evidence type="ECO:0000259" key="2">
    <source>
        <dbReference type="Pfam" id="PF11740"/>
    </source>
</evidence>
<dbReference type="KEGG" id="asim:FE240_12265"/>
<dbReference type="Pfam" id="PF11740">
    <property type="entry name" value="KfrA_N"/>
    <property type="match status" value="1"/>
</dbReference>
<dbReference type="Proteomes" id="UP000594034">
    <property type="component" value="Chromosome"/>
</dbReference>